<dbReference type="PANTHER" id="PTHR34654">
    <property type="entry name" value="UPF0109 PROTEIN SCO5592"/>
    <property type="match status" value="1"/>
</dbReference>
<dbReference type="STRING" id="1133569.FD21_GL002101"/>
<protein>
    <submittedName>
        <fullName evidence="3">Uncharacterized protein</fullName>
    </submittedName>
</protein>
<name>A0A0R2CBN1_9LACO</name>
<dbReference type="PANTHER" id="PTHR34654:SF1">
    <property type="entry name" value="RNA-BINDING PROTEIN KHPA"/>
    <property type="match status" value="1"/>
</dbReference>
<dbReference type="GO" id="GO:0003723">
    <property type="term" value="F:RNA binding"/>
    <property type="evidence" value="ECO:0007669"/>
    <property type="project" value="UniProtKB-KW"/>
</dbReference>
<dbReference type="AlphaFoldDB" id="A0A0R2CBN1"/>
<evidence type="ECO:0000256" key="2">
    <source>
        <dbReference type="ARBA" id="ARBA00022884"/>
    </source>
</evidence>
<dbReference type="eggNOG" id="COG1837">
    <property type="taxonomic scope" value="Bacteria"/>
</dbReference>
<gene>
    <name evidence="3" type="ORF">FD21_GL002101</name>
</gene>
<sequence>MDDESRIEKLIRLVVSPLVTEPKQLKVSCQQQDGVFECCLCLAAADVGRVIGRQGKVISALRIIVNSLNFRHHRLVRLNIQDDKKLS</sequence>
<keyword evidence="4" id="KW-1185">Reference proteome</keyword>
<proteinExistence type="predicted"/>
<accession>A0A0R2CBN1</accession>
<dbReference type="RefSeq" id="WP_056970450.1">
    <property type="nucleotide sequence ID" value="NZ_AYYX01000009.1"/>
</dbReference>
<dbReference type="PATRIC" id="fig|1133569.4.peg.2266"/>
<reference evidence="3 4" key="1">
    <citation type="journal article" date="2015" name="Genome Announc.">
        <title>Expanding the biotechnology potential of lactobacilli through comparative genomics of 213 strains and associated genera.</title>
        <authorList>
            <person name="Sun Z."/>
            <person name="Harris H.M."/>
            <person name="McCann A."/>
            <person name="Guo C."/>
            <person name="Argimon S."/>
            <person name="Zhang W."/>
            <person name="Yang X."/>
            <person name="Jeffery I.B."/>
            <person name="Cooney J.C."/>
            <person name="Kagawa T.F."/>
            <person name="Liu W."/>
            <person name="Song Y."/>
            <person name="Salvetti E."/>
            <person name="Wrobel A."/>
            <person name="Rasinkangas P."/>
            <person name="Parkhill J."/>
            <person name="Rea M.C."/>
            <person name="O'Sullivan O."/>
            <person name="Ritari J."/>
            <person name="Douillard F.P."/>
            <person name="Paul Ross R."/>
            <person name="Yang R."/>
            <person name="Briner A.E."/>
            <person name="Felis G.E."/>
            <person name="de Vos W.M."/>
            <person name="Barrangou R."/>
            <person name="Klaenhammer T.R."/>
            <person name="Caufield P.W."/>
            <person name="Cui Y."/>
            <person name="Zhang H."/>
            <person name="O'Toole P.W."/>
        </authorList>
    </citation>
    <scope>NUCLEOTIDE SEQUENCE [LARGE SCALE GENOMIC DNA]</scope>
    <source>
        <strain evidence="3 4">DSM 20605</strain>
    </source>
</reference>
<dbReference type="Pfam" id="PF13083">
    <property type="entry name" value="KH_KhpA-B"/>
    <property type="match status" value="1"/>
</dbReference>
<evidence type="ECO:0000313" key="3">
    <source>
        <dbReference type="EMBL" id="KRM89213.1"/>
    </source>
</evidence>
<evidence type="ECO:0000313" key="4">
    <source>
        <dbReference type="Proteomes" id="UP000051576"/>
    </source>
</evidence>
<dbReference type="Proteomes" id="UP000051576">
    <property type="component" value="Unassembled WGS sequence"/>
</dbReference>
<dbReference type="EMBL" id="AYYX01000009">
    <property type="protein sequence ID" value="KRM89213.1"/>
    <property type="molecule type" value="Genomic_DNA"/>
</dbReference>
<comment type="caution">
    <text evidence="3">The sequence shown here is derived from an EMBL/GenBank/DDBJ whole genome shotgun (WGS) entry which is preliminary data.</text>
</comment>
<evidence type="ECO:0000256" key="1">
    <source>
        <dbReference type="ARBA" id="ARBA00022490"/>
    </source>
</evidence>
<organism evidence="3 4">
    <name type="scientific">Liquorilactobacillus vini DSM 20605</name>
    <dbReference type="NCBI Taxonomy" id="1133569"/>
    <lineage>
        <taxon>Bacteria</taxon>
        <taxon>Bacillati</taxon>
        <taxon>Bacillota</taxon>
        <taxon>Bacilli</taxon>
        <taxon>Lactobacillales</taxon>
        <taxon>Lactobacillaceae</taxon>
        <taxon>Liquorilactobacillus</taxon>
    </lineage>
</organism>
<keyword evidence="1" id="KW-0963">Cytoplasm</keyword>
<dbReference type="InterPro" id="IPR020627">
    <property type="entry name" value="KhpA"/>
</dbReference>
<keyword evidence="2" id="KW-0694">RNA-binding</keyword>